<dbReference type="InterPro" id="IPR046681">
    <property type="entry name" value="DUF6551"/>
</dbReference>
<feature type="region of interest" description="Disordered" evidence="1">
    <location>
        <begin position="253"/>
        <end position="279"/>
    </location>
</feature>
<keyword evidence="3" id="KW-1185">Reference proteome</keyword>
<comment type="caution">
    <text evidence="2">The sequence shown here is derived from an EMBL/GenBank/DDBJ whole genome shotgun (WGS) entry which is preliminary data.</text>
</comment>
<accession>A0A9X7NYB9</accession>
<evidence type="ECO:0000313" key="2">
    <source>
        <dbReference type="EMBL" id="PQM51866.1"/>
    </source>
</evidence>
<dbReference type="EMBL" id="PUEV01000056">
    <property type="protein sequence ID" value="PQM51866.1"/>
    <property type="molecule type" value="Genomic_DNA"/>
</dbReference>
<name>A0A9X7NYB9_9MYCO</name>
<dbReference type="Proteomes" id="UP000237911">
    <property type="component" value="Unassembled WGS sequence"/>
</dbReference>
<gene>
    <name evidence="2" type="ORF">C5U48_12820</name>
</gene>
<dbReference type="SUPFAM" id="SSF110849">
    <property type="entry name" value="ParB/Sulfiredoxin"/>
    <property type="match status" value="1"/>
</dbReference>
<dbReference type="InterPro" id="IPR036086">
    <property type="entry name" value="ParB/Sulfiredoxin_sf"/>
</dbReference>
<reference evidence="2 3" key="1">
    <citation type="submission" date="2018-02" db="EMBL/GenBank/DDBJ databases">
        <title>Draft genome sequence of Mycobacterium virginiense isolated from mud of a swine farm in Japan.</title>
        <authorList>
            <person name="Ohya K."/>
        </authorList>
    </citation>
    <scope>NUCLEOTIDE SEQUENCE [LARGE SCALE GENOMIC DNA]</scope>
    <source>
        <strain evidence="2 3">GF75</strain>
    </source>
</reference>
<dbReference type="Pfam" id="PF20188">
    <property type="entry name" value="DUF6551"/>
    <property type="match status" value="1"/>
</dbReference>
<organism evidence="2 3">
    <name type="scientific">Mycolicibacter virginiensis</name>
    <dbReference type="NCBI Taxonomy" id="1795032"/>
    <lineage>
        <taxon>Bacteria</taxon>
        <taxon>Bacillati</taxon>
        <taxon>Actinomycetota</taxon>
        <taxon>Actinomycetes</taxon>
        <taxon>Mycobacteriales</taxon>
        <taxon>Mycobacteriaceae</taxon>
        <taxon>Mycolicibacter</taxon>
    </lineage>
</organism>
<protein>
    <recommendedName>
        <fullName evidence="4">ParB/Sulfiredoxin domain-containing protein</fullName>
    </recommendedName>
</protein>
<dbReference type="AlphaFoldDB" id="A0A9X7NYB9"/>
<sequence length="279" mass="30750">MAANDVYVTAISTSEVFVDITYQRACDPLRARSMARDWNPRLVGIVEVSDRGPASLPRYAIIDGQHRWAAAQRLDPPPMLVANVHTGLTVADEAKLFDQLNRARKKVNVFEHYKARLASGDWIIGRIQAVLDKRGLIVDPAPKEGCIGCVGTLEKVADIDDALLDETLGLILDIWGNRRDGLDAPIIHGLALILHSLREDIDLERLVDVLLDVMPRHLKTSAVALRDVQPGTLPVLTALVIMERYNKPGRGRKLPVTARSFGGNNRGAHMRQQQDGGAE</sequence>
<evidence type="ECO:0000256" key="1">
    <source>
        <dbReference type="SAM" id="MobiDB-lite"/>
    </source>
</evidence>
<evidence type="ECO:0008006" key="4">
    <source>
        <dbReference type="Google" id="ProtNLM"/>
    </source>
</evidence>
<evidence type="ECO:0000313" key="3">
    <source>
        <dbReference type="Proteomes" id="UP000237911"/>
    </source>
</evidence>
<proteinExistence type="predicted"/>